<organism evidence="1">
    <name type="scientific">Tetraodon nigroviridis</name>
    <name type="common">Spotted green pufferfish</name>
    <name type="synonym">Chelonodon nigroviridis</name>
    <dbReference type="NCBI Taxonomy" id="99883"/>
    <lineage>
        <taxon>Eukaryota</taxon>
        <taxon>Metazoa</taxon>
        <taxon>Chordata</taxon>
        <taxon>Craniata</taxon>
        <taxon>Vertebrata</taxon>
        <taxon>Euteleostomi</taxon>
        <taxon>Actinopterygii</taxon>
        <taxon>Neopterygii</taxon>
        <taxon>Teleostei</taxon>
        <taxon>Neoteleostei</taxon>
        <taxon>Acanthomorphata</taxon>
        <taxon>Eupercaria</taxon>
        <taxon>Tetraodontiformes</taxon>
        <taxon>Tetradontoidea</taxon>
        <taxon>Tetraodontidae</taxon>
        <taxon>Tetraodon</taxon>
    </lineage>
</organism>
<proteinExistence type="predicted"/>
<comment type="caution">
    <text evidence="1">The sequence shown here is derived from an EMBL/GenBank/DDBJ whole genome shotgun (WGS) entry which is preliminary data.</text>
</comment>
<name>Q4STE5_TETNG</name>
<gene>
    <name evidence="1" type="ORF">GSTENG00012992001</name>
</gene>
<reference evidence="1" key="1">
    <citation type="journal article" date="2004" name="Nature">
        <title>Genome duplication in the teleost fish Tetraodon nigroviridis reveals the early vertebrate proto-karyotype.</title>
        <authorList>
            <person name="Jaillon O."/>
            <person name="Aury J.-M."/>
            <person name="Brunet F."/>
            <person name="Petit J.-L."/>
            <person name="Stange-Thomann N."/>
            <person name="Mauceli E."/>
            <person name="Bouneau L."/>
            <person name="Fischer C."/>
            <person name="Ozouf-Costaz C."/>
            <person name="Bernot A."/>
            <person name="Nicaud S."/>
            <person name="Jaffe D."/>
            <person name="Fisher S."/>
            <person name="Lutfalla G."/>
            <person name="Dossat C."/>
            <person name="Segurens B."/>
            <person name="Dasilva C."/>
            <person name="Salanoubat M."/>
            <person name="Levy M."/>
            <person name="Boudet N."/>
            <person name="Castellano S."/>
            <person name="Anthouard V."/>
            <person name="Jubin C."/>
            <person name="Castelli V."/>
            <person name="Katinka M."/>
            <person name="Vacherie B."/>
            <person name="Biemont C."/>
            <person name="Skalli Z."/>
            <person name="Cattolico L."/>
            <person name="Poulain J."/>
            <person name="De Berardinis V."/>
            <person name="Cruaud C."/>
            <person name="Duprat S."/>
            <person name="Brottier P."/>
            <person name="Coutanceau J.-P."/>
            <person name="Gouzy J."/>
            <person name="Parra G."/>
            <person name="Lardier G."/>
            <person name="Chapple C."/>
            <person name="McKernan K.J."/>
            <person name="McEwan P."/>
            <person name="Bosak S."/>
            <person name="Kellis M."/>
            <person name="Volff J.-N."/>
            <person name="Guigo R."/>
            <person name="Zody M.C."/>
            <person name="Mesirov J."/>
            <person name="Lindblad-Toh K."/>
            <person name="Birren B."/>
            <person name="Nusbaum C."/>
            <person name="Kahn D."/>
            <person name="Robinson-Rechavi M."/>
            <person name="Laudet V."/>
            <person name="Schachter V."/>
            <person name="Quetier F."/>
            <person name="Saurin W."/>
            <person name="Scarpelli C."/>
            <person name="Wincker P."/>
            <person name="Lander E.S."/>
            <person name="Weissenbach J."/>
            <person name="Roest Crollius H."/>
        </authorList>
    </citation>
    <scope>NUCLEOTIDE SEQUENCE [LARGE SCALE GENOMIC DNA]</scope>
</reference>
<dbReference type="KEGG" id="tng:GSTEN00012992G001"/>
<dbReference type="EMBL" id="CAAE01014240">
    <property type="protein sequence ID" value="CAF96087.1"/>
    <property type="molecule type" value="Genomic_DNA"/>
</dbReference>
<reference evidence="1" key="2">
    <citation type="submission" date="2004-02" db="EMBL/GenBank/DDBJ databases">
        <authorList>
            <consortium name="Genoscope"/>
            <consortium name="Whitehead Institute Centre for Genome Research"/>
        </authorList>
    </citation>
    <scope>NUCLEOTIDE SEQUENCE</scope>
</reference>
<accession>Q4STE5</accession>
<protein>
    <submittedName>
        <fullName evidence="1">(spotted green pufferfish) hypothetical protein</fullName>
    </submittedName>
</protein>
<evidence type="ECO:0000313" key="1">
    <source>
        <dbReference type="EMBL" id="CAF96087.1"/>
    </source>
</evidence>
<dbReference type="AlphaFoldDB" id="Q4STE5"/>
<sequence>MTSGVTHRAGGSCLRRRIVVLGGMSPS</sequence>